<reference evidence="2" key="1">
    <citation type="journal article" date="2019" name="Int. J. Syst. Evol. Microbiol.">
        <title>The Global Catalogue of Microorganisms (GCM) 10K type strain sequencing project: providing services to taxonomists for standard genome sequencing and annotation.</title>
        <authorList>
            <consortium name="The Broad Institute Genomics Platform"/>
            <consortium name="The Broad Institute Genome Sequencing Center for Infectious Disease"/>
            <person name="Wu L."/>
            <person name="Ma J."/>
        </authorList>
    </citation>
    <scope>NUCLEOTIDE SEQUENCE [LARGE SCALE GENOMIC DNA]</scope>
    <source>
        <strain evidence="2">CGMCC 4.7466</strain>
    </source>
</reference>
<protein>
    <submittedName>
        <fullName evidence="1">Uncharacterized protein</fullName>
    </submittedName>
</protein>
<name>A0ABV9T8M9_9BACT</name>
<organism evidence="1 2">
    <name type="scientific">Negadavirga shengliensis</name>
    <dbReference type="NCBI Taxonomy" id="1389218"/>
    <lineage>
        <taxon>Bacteria</taxon>
        <taxon>Pseudomonadati</taxon>
        <taxon>Bacteroidota</taxon>
        <taxon>Cytophagia</taxon>
        <taxon>Cytophagales</taxon>
        <taxon>Cyclobacteriaceae</taxon>
        <taxon>Negadavirga</taxon>
    </lineage>
</organism>
<proteinExistence type="predicted"/>
<keyword evidence="2" id="KW-1185">Reference proteome</keyword>
<dbReference type="RefSeq" id="WP_377069071.1">
    <property type="nucleotide sequence ID" value="NZ_JBHSJJ010000023.1"/>
</dbReference>
<dbReference type="EMBL" id="JBHSJJ010000023">
    <property type="protein sequence ID" value="MFC4874836.1"/>
    <property type="molecule type" value="Genomic_DNA"/>
</dbReference>
<accession>A0ABV9T8M9</accession>
<evidence type="ECO:0000313" key="2">
    <source>
        <dbReference type="Proteomes" id="UP001595818"/>
    </source>
</evidence>
<comment type="caution">
    <text evidence="1">The sequence shown here is derived from an EMBL/GenBank/DDBJ whole genome shotgun (WGS) entry which is preliminary data.</text>
</comment>
<evidence type="ECO:0000313" key="1">
    <source>
        <dbReference type="EMBL" id="MFC4874836.1"/>
    </source>
</evidence>
<dbReference type="Gene3D" id="2.40.160.60">
    <property type="entry name" value="Outer membrane protein transport protein (OMPP1/FadL/TodX)"/>
    <property type="match status" value="1"/>
</dbReference>
<sequence length="507" mass="55937">MKTFLVLLVTVLYLPALVAQDVIIKGRVTCIVQAPSSTKGAENVIVVPSFVPSQSTITATSPTGYFEFNTRTDLSLLQDKQVNVYLVSGCRDCRESVYRLFVSEDQDRQNKDDSKSYVTISRWKTQQACLQLEMPPLVADSLLTVIVQQTEEDLSELGAATVASGTPALLNLLTSIASVGPYSAGGTFLASGLDPGKISYGEFLSASALYHTGNMGFNFSPGRDFSEAAFWNPSALAFSPAQGQVSLFTNIKNQVKLGGHYRLNERISIGVGGILVSQDEFRDATYIRSPGEPDDERVRIDSTHRKLREIAAQISPSFKVNKQLSAGVSLKSVWQDFDIPDLLELIPDTNGEFYDIKIKRQVFDLDLSLSYKPTKFLQLGLNAMNLLDSELYSDAFLPGNENPPVRGTRALGLGANYKWVRFNFGADVILDENGIYDAAFGVNYIPMNDVLISAGISALQKSHSLSVRLRNFRLAYVDDRQWLINEQRKGRSGMLNGRLYGGFTFTF</sequence>
<dbReference type="Proteomes" id="UP001595818">
    <property type="component" value="Unassembled WGS sequence"/>
</dbReference>
<dbReference type="SUPFAM" id="SSF56935">
    <property type="entry name" value="Porins"/>
    <property type="match status" value="1"/>
</dbReference>
<gene>
    <name evidence="1" type="ORF">ACFPFU_24240</name>
</gene>